<dbReference type="EMBL" id="FTNT01000003">
    <property type="protein sequence ID" value="SIR87439.1"/>
    <property type="molecule type" value="Genomic_DNA"/>
</dbReference>
<dbReference type="PANTHER" id="PTHR34595:SF2">
    <property type="entry name" value="BLR2978 PROTEIN"/>
    <property type="match status" value="1"/>
</dbReference>
<sequence>MRLGDRADRDDRSLDTYRAQRSGDAPGTGDEMLEPDGEIRSVWADLIGTFARTGDSGLRQATQRVAATVRDDGITYNAHTAADTTQTRSWVLDSIPLAIDGAEWAGLERGLAQRALLLDALLTDIYGEQRTIATGLLPPELVYGHPGYLRKAARLPTPGPHALFLHAADIGRTASGEFVVYADRTQAPSGIGYAIADRRVLSRAFPRMFGRFGPRPIAGFIAALRSALIGCAPDDVTEPTVAVLSPGSLSETAFDQAHLASVLGFPLVEAADLVVRDGGLYMRSLGRFKRVDVLLRRVDAPWVDPLDLRSDSRLGVAGLVEIIARGQVGVVNTLGSGVLENPALHTLLPRLAPALIDEDLLMGSVSTWWAGDPTQRTVIRDDAASLVLTNFHTGEEFVGPLQSARRIDELRARVEAETWQWTARGMEHYSVAPSVVPGGSGAQLLRPAPVGLRSFAVAQTGGYAVMPGGLGQVLADGPLGAAMVSVAGKDVWVSSESSAPTRITDTQSTPADAVEPSGGAESSWASPRVVSDLFWLGRYGERAEVANRLLKVVRERYEDYRFRPWMNGTRSMPLLLIAAATVTANPQLVADVDAATPPDDDDVSEALTVIAELTVARHVPGTVAHSTDRLTASARAVRDQLSTSTWMVLSSVDRALNTLRSVLHPESSSPRVGVPRADRGEASSDDAGPELDVVELGRAQSEVLNGLLALTGLQAESMVHDPGWLFMDMGRRLERGITLADLNRVVLDIRHDPDTEQALLEAYLVANESSVIYRRRNRGIIRPVAVLALLLFDETNPRSMIFQLTGIRGDLVGLPEEIRSAPAERIVEDLIAELRRVDPTDLVAVAGDGRRELLTELMTTIGDGLRELSTVLGRTRFAPPADLQPLWGGGLWGASGDEVG</sequence>
<dbReference type="Proteomes" id="UP000186218">
    <property type="component" value="Unassembled WGS sequence"/>
</dbReference>
<dbReference type="PANTHER" id="PTHR34595">
    <property type="entry name" value="BLR5612 PROTEIN"/>
    <property type="match status" value="1"/>
</dbReference>
<gene>
    <name evidence="4" type="ORF">SAMN05445060_1312</name>
</gene>
<dbReference type="SUPFAM" id="SSF56059">
    <property type="entry name" value="Glutathione synthetase ATP-binding domain-like"/>
    <property type="match status" value="1"/>
</dbReference>
<organism evidence="4 5">
    <name type="scientific">Williamsia sterculiae</name>
    <dbReference type="NCBI Taxonomy" id="1344003"/>
    <lineage>
        <taxon>Bacteria</taxon>
        <taxon>Bacillati</taxon>
        <taxon>Actinomycetota</taxon>
        <taxon>Actinomycetes</taxon>
        <taxon>Mycobacteriales</taxon>
        <taxon>Nocardiaceae</taxon>
        <taxon>Williamsia</taxon>
    </lineage>
</organism>
<dbReference type="InterPro" id="IPR007296">
    <property type="entry name" value="DUF403"/>
</dbReference>
<evidence type="ECO:0000256" key="1">
    <source>
        <dbReference type="SAM" id="MobiDB-lite"/>
    </source>
</evidence>
<evidence type="ECO:0000313" key="4">
    <source>
        <dbReference type="EMBL" id="SIR87439.1"/>
    </source>
</evidence>
<feature type="compositionally biased region" description="Polar residues" evidence="1">
    <location>
        <begin position="498"/>
        <end position="510"/>
    </location>
</feature>
<dbReference type="InterPro" id="IPR025841">
    <property type="entry name" value="CP_ATPgrasp_2"/>
</dbReference>
<feature type="domain" description="Circularly permuted ATP-grasp type 2" evidence="3">
    <location>
        <begin position="96"/>
        <end position="473"/>
    </location>
</feature>
<dbReference type="Pfam" id="PF14403">
    <property type="entry name" value="CP_ATPgrasp_2"/>
    <property type="match status" value="1"/>
</dbReference>
<keyword evidence="5" id="KW-1185">Reference proteome</keyword>
<dbReference type="Gene3D" id="3.40.50.11290">
    <property type="match status" value="1"/>
</dbReference>
<feature type="domain" description="DUF403" evidence="2">
    <location>
        <begin position="527"/>
        <end position="875"/>
    </location>
</feature>
<evidence type="ECO:0000313" key="5">
    <source>
        <dbReference type="Proteomes" id="UP000186218"/>
    </source>
</evidence>
<reference evidence="4 5" key="1">
    <citation type="submission" date="2017-01" db="EMBL/GenBank/DDBJ databases">
        <authorList>
            <person name="Mah S.A."/>
            <person name="Swanson W.J."/>
            <person name="Moy G.W."/>
            <person name="Vacquier V.D."/>
        </authorList>
    </citation>
    <scope>NUCLEOTIDE SEQUENCE [LARGE SCALE GENOMIC DNA]</scope>
    <source>
        <strain evidence="4 5">CPCC 203464</strain>
    </source>
</reference>
<evidence type="ECO:0000259" key="2">
    <source>
        <dbReference type="Pfam" id="PF04168"/>
    </source>
</evidence>
<evidence type="ECO:0000259" key="3">
    <source>
        <dbReference type="Pfam" id="PF14403"/>
    </source>
</evidence>
<feature type="region of interest" description="Disordered" evidence="1">
    <location>
        <begin position="498"/>
        <end position="524"/>
    </location>
</feature>
<dbReference type="Pfam" id="PF04168">
    <property type="entry name" value="Alpha-E"/>
    <property type="match status" value="1"/>
</dbReference>
<proteinExistence type="predicted"/>
<dbReference type="STRING" id="1344003.SAMN05445060_1312"/>
<protein>
    <submittedName>
        <fullName evidence="4">Uncharacterized conserved protein, circularly permuted ATPgrasp superfamily</fullName>
    </submittedName>
</protein>
<feature type="region of interest" description="Disordered" evidence="1">
    <location>
        <begin position="665"/>
        <end position="688"/>
    </location>
</feature>
<accession>A0A1N7EHG3</accession>
<feature type="compositionally biased region" description="Basic and acidic residues" evidence="1">
    <location>
        <begin position="1"/>
        <end position="15"/>
    </location>
</feature>
<dbReference type="InterPro" id="IPR051680">
    <property type="entry name" value="ATP-dep_Glu-Cys_Ligase-2"/>
</dbReference>
<name>A0A1N7EHG3_9NOCA</name>
<feature type="region of interest" description="Disordered" evidence="1">
    <location>
        <begin position="1"/>
        <end position="35"/>
    </location>
</feature>
<dbReference type="AlphaFoldDB" id="A0A1N7EHG3"/>